<sequence length="140" mass="15280">MASRSRMLVQLATGVKNNLSIQPSDSNSQIDILPQDENENATSSINTLQTSTEDKDIAVHSIRPRGNSTSSSSSSSSYSSSSSSSSSGPSMYQDSDDSVKDPNYEAQPTKQHAEYSSNDLRLISWFEDILLCLKRVHTTI</sequence>
<protein>
    <submittedName>
        <fullName evidence="2">Uncharacterized protein</fullName>
    </submittedName>
</protein>
<feature type="compositionally biased region" description="Low complexity" evidence="1">
    <location>
        <begin position="68"/>
        <end position="87"/>
    </location>
</feature>
<evidence type="ECO:0000313" key="3">
    <source>
        <dbReference type="Proteomes" id="UP001153954"/>
    </source>
</evidence>
<proteinExistence type="predicted"/>
<reference evidence="2" key="1">
    <citation type="submission" date="2022-03" db="EMBL/GenBank/DDBJ databases">
        <authorList>
            <person name="Tunstrom K."/>
        </authorList>
    </citation>
    <scope>NUCLEOTIDE SEQUENCE</scope>
</reference>
<feature type="compositionally biased region" description="Polar residues" evidence="1">
    <location>
        <begin position="18"/>
        <end position="30"/>
    </location>
</feature>
<dbReference type="EMBL" id="CAKOGL010000023">
    <property type="protein sequence ID" value="CAH2100943.1"/>
    <property type="molecule type" value="Genomic_DNA"/>
</dbReference>
<dbReference type="AlphaFoldDB" id="A0AAU9UP34"/>
<feature type="compositionally biased region" description="Polar residues" evidence="1">
    <location>
        <begin position="40"/>
        <end position="51"/>
    </location>
</feature>
<comment type="caution">
    <text evidence="2">The sequence shown here is derived from an EMBL/GenBank/DDBJ whole genome shotgun (WGS) entry which is preliminary data.</text>
</comment>
<gene>
    <name evidence="2" type="ORF">EEDITHA_LOCUS15750</name>
</gene>
<dbReference type="Proteomes" id="UP001153954">
    <property type="component" value="Unassembled WGS sequence"/>
</dbReference>
<accession>A0AAU9UP34</accession>
<feature type="region of interest" description="Disordered" evidence="1">
    <location>
        <begin position="18"/>
        <end position="113"/>
    </location>
</feature>
<evidence type="ECO:0000256" key="1">
    <source>
        <dbReference type="SAM" id="MobiDB-lite"/>
    </source>
</evidence>
<organism evidence="2 3">
    <name type="scientific">Euphydryas editha</name>
    <name type="common">Edith's checkerspot</name>
    <dbReference type="NCBI Taxonomy" id="104508"/>
    <lineage>
        <taxon>Eukaryota</taxon>
        <taxon>Metazoa</taxon>
        <taxon>Ecdysozoa</taxon>
        <taxon>Arthropoda</taxon>
        <taxon>Hexapoda</taxon>
        <taxon>Insecta</taxon>
        <taxon>Pterygota</taxon>
        <taxon>Neoptera</taxon>
        <taxon>Endopterygota</taxon>
        <taxon>Lepidoptera</taxon>
        <taxon>Glossata</taxon>
        <taxon>Ditrysia</taxon>
        <taxon>Papilionoidea</taxon>
        <taxon>Nymphalidae</taxon>
        <taxon>Nymphalinae</taxon>
        <taxon>Euphydryas</taxon>
    </lineage>
</organism>
<evidence type="ECO:0000313" key="2">
    <source>
        <dbReference type="EMBL" id="CAH2100943.1"/>
    </source>
</evidence>
<name>A0AAU9UP34_EUPED</name>
<keyword evidence="3" id="KW-1185">Reference proteome</keyword>